<feature type="compositionally biased region" description="Basic and acidic residues" evidence="2">
    <location>
        <begin position="468"/>
        <end position="478"/>
    </location>
</feature>
<dbReference type="PANTHER" id="PTHR21531:SF0">
    <property type="entry name" value="PROTEIN LTV1 HOMOLOG"/>
    <property type="match status" value="1"/>
</dbReference>
<evidence type="ECO:0000313" key="4">
    <source>
        <dbReference type="Proteomes" id="UP000054560"/>
    </source>
</evidence>
<dbReference type="Pfam" id="PF04180">
    <property type="entry name" value="LTV"/>
    <property type="match status" value="1"/>
</dbReference>
<evidence type="ECO:0000256" key="2">
    <source>
        <dbReference type="SAM" id="MobiDB-lite"/>
    </source>
</evidence>
<dbReference type="PANTHER" id="PTHR21531">
    <property type="entry name" value="LOW-TEMPERATURE VIABILITY PROTEIN LTV1-RELATED"/>
    <property type="match status" value="1"/>
</dbReference>
<dbReference type="AlphaFoldDB" id="A0A0L0FR51"/>
<proteinExistence type="inferred from homology"/>
<feature type="region of interest" description="Disordered" evidence="2">
    <location>
        <begin position="378"/>
        <end position="507"/>
    </location>
</feature>
<evidence type="ECO:0000256" key="1">
    <source>
        <dbReference type="ARBA" id="ARBA00009078"/>
    </source>
</evidence>
<feature type="compositionally biased region" description="Low complexity" evidence="2">
    <location>
        <begin position="173"/>
        <end position="187"/>
    </location>
</feature>
<feature type="compositionally biased region" description="Basic and acidic residues" evidence="2">
    <location>
        <begin position="431"/>
        <end position="442"/>
    </location>
</feature>
<dbReference type="Proteomes" id="UP000054560">
    <property type="component" value="Unassembled WGS sequence"/>
</dbReference>
<feature type="compositionally biased region" description="Basic and acidic residues" evidence="2">
    <location>
        <begin position="389"/>
        <end position="399"/>
    </location>
</feature>
<dbReference type="GO" id="GO:0042274">
    <property type="term" value="P:ribosomal small subunit biogenesis"/>
    <property type="evidence" value="ECO:0007669"/>
    <property type="project" value="InterPro"/>
</dbReference>
<dbReference type="GO" id="GO:0005829">
    <property type="term" value="C:cytosol"/>
    <property type="evidence" value="ECO:0007669"/>
    <property type="project" value="TreeGrafter"/>
</dbReference>
<sequence>MSSTLIPQPNYRSILILRPNYRCAENARKSKQAEQGIYYDDNYDYLKHLKTVGEDPEGVLIAAPKRKGVHIPDPTAPIIDLPADVFASETQNEVGMLNLAAPRTGLNVDVDFEMLAQLDSDAEHDDEWAMGDDFIELGEGDGEGIVDEGHDDDAHHADDTTWHFMKNKNNTSAAAGSLSGGSYSSGSVRGGRSDDDFEDFADEEVQSTTSRFTEYSMTSSVMHRNDKLQLLDDQFESACVLFISQIYAQYDEEDMGELDEETTEGRKELDDFNDLLDEFMATKEIGKRVGGPEGFLHPDKDVINSDAVQRSIAGAVEEVLSDDERTRQRLHNEKKDEWIKERLMDELEEKRIRENNAWDCETIVSTYSNIYNHPTLIKESHTRSRRRKGAEGDGEKEVLGESSVPVAEGESVEIETGKGSGKGVGNVIVEVDVKVKGNKDVGDSPDEDAASDSGNESGEDEEPLNKGQKRDKTESKAEKKARKAAVKQERHARRANKKTTKGVYKQEELRQEKLVKGKVNVVDLS</sequence>
<feature type="compositionally biased region" description="Basic residues" evidence="2">
    <location>
        <begin position="479"/>
        <end position="500"/>
    </location>
</feature>
<keyword evidence="4" id="KW-1185">Reference proteome</keyword>
<dbReference type="STRING" id="667725.A0A0L0FR51"/>
<protein>
    <recommendedName>
        <fullName evidence="5">Protein LTV1 homolog</fullName>
    </recommendedName>
</protein>
<dbReference type="GO" id="GO:0030688">
    <property type="term" value="C:preribosome, small subunit precursor"/>
    <property type="evidence" value="ECO:0007669"/>
    <property type="project" value="TreeGrafter"/>
</dbReference>
<feature type="region of interest" description="Disordered" evidence="2">
    <location>
        <begin position="173"/>
        <end position="195"/>
    </location>
</feature>
<dbReference type="GO" id="GO:0000056">
    <property type="term" value="P:ribosomal small subunit export from nucleus"/>
    <property type="evidence" value="ECO:0007669"/>
    <property type="project" value="TreeGrafter"/>
</dbReference>
<comment type="similarity">
    <text evidence="1">Belongs to the LTV1 family.</text>
</comment>
<evidence type="ECO:0000313" key="3">
    <source>
        <dbReference type="EMBL" id="KNC79021.1"/>
    </source>
</evidence>
<accession>A0A0L0FR51</accession>
<dbReference type="GO" id="GO:0005634">
    <property type="term" value="C:nucleus"/>
    <property type="evidence" value="ECO:0007669"/>
    <property type="project" value="TreeGrafter"/>
</dbReference>
<dbReference type="eggNOG" id="KOG2637">
    <property type="taxonomic scope" value="Eukaryota"/>
</dbReference>
<dbReference type="EMBL" id="KQ242380">
    <property type="protein sequence ID" value="KNC79021.1"/>
    <property type="molecule type" value="Genomic_DNA"/>
</dbReference>
<dbReference type="GeneID" id="25909082"/>
<name>A0A0L0FR51_9EUKA</name>
<dbReference type="InterPro" id="IPR007307">
    <property type="entry name" value="Ltv1"/>
</dbReference>
<reference evidence="3 4" key="1">
    <citation type="submission" date="2011-02" db="EMBL/GenBank/DDBJ databases">
        <title>The Genome Sequence of Sphaeroforma arctica JP610.</title>
        <authorList>
            <consortium name="The Broad Institute Genome Sequencing Platform"/>
            <person name="Russ C."/>
            <person name="Cuomo C."/>
            <person name="Young S.K."/>
            <person name="Zeng Q."/>
            <person name="Gargeya S."/>
            <person name="Alvarado L."/>
            <person name="Berlin A."/>
            <person name="Chapman S.B."/>
            <person name="Chen Z."/>
            <person name="Freedman E."/>
            <person name="Gellesch M."/>
            <person name="Goldberg J."/>
            <person name="Griggs A."/>
            <person name="Gujja S."/>
            <person name="Heilman E."/>
            <person name="Heiman D."/>
            <person name="Howarth C."/>
            <person name="Mehta T."/>
            <person name="Neiman D."/>
            <person name="Pearson M."/>
            <person name="Roberts A."/>
            <person name="Saif S."/>
            <person name="Shea T."/>
            <person name="Shenoy N."/>
            <person name="Sisk P."/>
            <person name="Stolte C."/>
            <person name="Sykes S."/>
            <person name="White J."/>
            <person name="Yandava C."/>
            <person name="Burger G."/>
            <person name="Gray M.W."/>
            <person name="Holland P.W.H."/>
            <person name="King N."/>
            <person name="Lang F.B.F."/>
            <person name="Roger A.J."/>
            <person name="Ruiz-Trillo I."/>
            <person name="Haas B."/>
            <person name="Nusbaum C."/>
            <person name="Birren B."/>
        </authorList>
    </citation>
    <scope>NUCLEOTIDE SEQUENCE [LARGE SCALE GENOMIC DNA]</scope>
    <source>
        <strain evidence="3 4">JP610</strain>
    </source>
</reference>
<organism evidence="3 4">
    <name type="scientific">Sphaeroforma arctica JP610</name>
    <dbReference type="NCBI Taxonomy" id="667725"/>
    <lineage>
        <taxon>Eukaryota</taxon>
        <taxon>Ichthyosporea</taxon>
        <taxon>Ichthyophonida</taxon>
        <taxon>Sphaeroforma</taxon>
    </lineage>
</organism>
<dbReference type="OrthoDB" id="5852896at2759"/>
<gene>
    <name evidence="3" type="ORF">SARC_08578</name>
</gene>
<evidence type="ECO:0008006" key="5">
    <source>
        <dbReference type="Google" id="ProtNLM"/>
    </source>
</evidence>
<dbReference type="RefSeq" id="XP_014152923.1">
    <property type="nucleotide sequence ID" value="XM_014297448.1"/>
</dbReference>